<keyword evidence="3" id="KW-0786">Thiamine pyrophosphate</keyword>
<dbReference type="PANTHER" id="PTHR47514">
    <property type="entry name" value="TRANSKETOLASE N-TERMINAL SECTION-RELATED"/>
    <property type="match status" value="1"/>
</dbReference>
<evidence type="ECO:0000313" key="6">
    <source>
        <dbReference type="Proteomes" id="UP000319783"/>
    </source>
</evidence>
<gene>
    <name evidence="5" type="ORF">JETT_2049</name>
</gene>
<organism evidence="5 6">
    <name type="scientific">Candidatus Jettenia ecosi</name>
    <dbReference type="NCBI Taxonomy" id="2494326"/>
    <lineage>
        <taxon>Bacteria</taxon>
        <taxon>Pseudomonadati</taxon>
        <taxon>Planctomycetota</taxon>
        <taxon>Candidatus Brocadiia</taxon>
        <taxon>Candidatus Brocadiales</taxon>
        <taxon>Candidatus Brocadiaceae</taxon>
        <taxon>Candidatus Jettenia</taxon>
    </lineage>
</organism>
<dbReference type="InterPro" id="IPR029061">
    <property type="entry name" value="THDP-binding"/>
</dbReference>
<evidence type="ECO:0000256" key="3">
    <source>
        <dbReference type="ARBA" id="ARBA00023052"/>
    </source>
</evidence>
<dbReference type="Proteomes" id="UP000319783">
    <property type="component" value="Unassembled WGS sequence"/>
</dbReference>
<dbReference type="PANTHER" id="PTHR47514:SF1">
    <property type="entry name" value="TRANSKETOLASE N-TERMINAL SECTION-RELATED"/>
    <property type="match status" value="1"/>
</dbReference>
<comment type="cofactor">
    <cofactor evidence="1">
        <name>thiamine diphosphate</name>
        <dbReference type="ChEBI" id="CHEBI:58937"/>
    </cofactor>
</comment>
<evidence type="ECO:0000256" key="2">
    <source>
        <dbReference type="ARBA" id="ARBA00007131"/>
    </source>
</evidence>
<accession>A0A533QAG1</accession>
<evidence type="ECO:0000313" key="5">
    <source>
        <dbReference type="EMBL" id="TLD41688.1"/>
    </source>
</evidence>
<dbReference type="EMBL" id="SULG01000039">
    <property type="protein sequence ID" value="TLD41688.1"/>
    <property type="molecule type" value="Genomic_DNA"/>
</dbReference>
<dbReference type="AlphaFoldDB" id="A0A533QAG1"/>
<reference evidence="5 6" key="1">
    <citation type="submission" date="2019-04" db="EMBL/GenBank/DDBJ databases">
        <title>Genome of a novel bacterium Candidatus Jettenia ecosi reconstructed from metagenome of an anammox bioreactor.</title>
        <authorList>
            <person name="Mardanov A.V."/>
            <person name="Beletsky A.V."/>
            <person name="Ravin N.V."/>
            <person name="Botchkova E.A."/>
            <person name="Litti Y.V."/>
            <person name="Nozhevnikova A.N."/>
        </authorList>
    </citation>
    <scope>NUCLEOTIDE SEQUENCE [LARGE SCALE GENOMIC DNA]</scope>
    <source>
        <strain evidence="5">J2</strain>
    </source>
</reference>
<dbReference type="CDD" id="cd02012">
    <property type="entry name" value="TPP_TK"/>
    <property type="match status" value="1"/>
</dbReference>
<sequence>MKNLQNLDIQSLEERAKVIRRHVIRMIAKAGSGHPGSSLSTVDLLVALFYKKLRHNPQLPTWPDRDRFILSKGHGCPALYATLAEQGYFSVDKLDTLRQFGSILQGHPCMKTTPGIEISGGSLGQGLSVGLGIALAAKLDKKDFRTYVMLGDGEIEEGQVWEAAMAASHYKIDNLCAIIDQNGLQIDGFIHEIMSSHPIPEKWRGFGWHVIEINGHDYQSILAAYDDAEKVKGQPTVIVAKTIKGKGVSFMENHVDWHGKAPSREEAERALAEMR</sequence>
<dbReference type="Pfam" id="PF00456">
    <property type="entry name" value="Transketolase_N"/>
    <property type="match status" value="1"/>
</dbReference>
<name>A0A533QAG1_9BACT</name>
<dbReference type="InterPro" id="IPR005474">
    <property type="entry name" value="Transketolase_N"/>
</dbReference>
<evidence type="ECO:0000256" key="1">
    <source>
        <dbReference type="ARBA" id="ARBA00001964"/>
    </source>
</evidence>
<evidence type="ECO:0000259" key="4">
    <source>
        <dbReference type="Pfam" id="PF00456"/>
    </source>
</evidence>
<comment type="caution">
    <text evidence="5">The sequence shown here is derived from an EMBL/GenBank/DDBJ whole genome shotgun (WGS) entry which is preliminary data.</text>
</comment>
<proteinExistence type="inferred from homology"/>
<dbReference type="Gene3D" id="3.40.50.970">
    <property type="match status" value="1"/>
</dbReference>
<feature type="domain" description="Transketolase N-terminal" evidence="4">
    <location>
        <begin position="15"/>
        <end position="267"/>
    </location>
</feature>
<protein>
    <submittedName>
        <fullName evidence="5">Transketolase, N-terminal section</fullName>
    </submittedName>
</protein>
<comment type="similarity">
    <text evidence="2">Belongs to the transketolase family.</text>
</comment>
<dbReference type="SUPFAM" id="SSF52518">
    <property type="entry name" value="Thiamin diphosphate-binding fold (THDP-binding)"/>
    <property type="match status" value="1"/>
</dbReference>